<accession>A0A8S2LKH1</accession>
<name>A0A8S2LKH1_9BILA</name>
<evidence type="ECO:0000256" key="1">
    <source>
        <dbReference type="SAM" id="SignalP"/>
    </source>
</evidence>
<dbReference type="InterPro" id="IPR001695">
    <property type="entry name" value="Lysyl_oxidase"/>
</dbReference>
<evidence type="ECO:0000313" key="3">
    <source>
        <dbReference type="EMBL" id="CAF3895522.1"/>
    </source>
</evidence>
<dbReference type="EMBL" id="CAJNOK010010651">
    <property type="protein sequence ID" value="CAF1121289.1"/>
    <property type="molecule type" value="Genomic_DNA"/>
</dbReference>
<dbReference type="Proteomes" id="UP000677228">
    <property type="component" value="Unassembled WGS sequence"/>
</dbReference>
<keyword evidence="1" id="KW-0732">Signal</keyword>
<evidence type="ECO:0000313" key="4">
    <source>
        <dbReference type="Proteomes" id="UP000682733"/>
    </source>
</evidence>
<dbReference type="GO" id="GO:0005507">
    <property type="term" value="F:copper ion binding"/>
    <property type="evidence" value="ECO:0007669"/>
    <property type="project" value="InterPro"/>
</dbReference>
<feature type="chain" id="PRO_5036273702" evidence="1">
    <location>
        <begin position="21"/>
        <end position="690"/>
    </location>
</feature>
<dbReference type="Proteomes" id="UP000682733">
    <property type="component" value="Unassembled WGS sequence"/>
</dbReference>
<dbReference type="EMBL" id="CAJOBA010017392">
    <property type="protein sequence ID" value="CAF3895522.1"/>
    <property type="molecule type" value="Genomic_DNA"/>
</dbReference>
<organism evidence="3 4">
    <name type="scientific">Didymodactylos carnosus</name>
    <dbReference type="NCBI Taxonomy" id="1234261"/>
    <lineage>
        <taxon>Eukaryota</taxon>
        <taxon>Metazoa</taxon>
        <taxon>Spiralia</taxon>
        <taxon>Gnathifera</taxon>
        <taxon>Rotifera</taxon>
        <taxon>Eurotatoria</taxon>
        <taxon>Bdelloidea</taxon>
        <taxon>Philodinida</taxon>
        <taxon>Philodinidae</taxon>
        <taxon>Didymodactylos</taxon>
    </lineage>
</organism>
<gene>
    <name evidence="2" type="ORF">OVA965_LOCUS20193</name>
    <name evidence="3" type="ORF">TMI583_LOCUS20497</name>
</gene>
<dbReference type="Pfam" id="PF01186">
    <property type="entry name" value="Lysyl_oxidase"/>
    <property type="match status" value="1"/>
</dbReference>
<evidence type="ECO:0000313" key="2">
    <source>
        <dbReference type="EMBL" id="CAF1121289.1"/>
    </source>
</evidence>
<feature type="signal peptide" evidence="1">
    <location>
        <begin position="1"/>
        <end position="20"/>
    </location>
</feature>
<protein>
    <submittedName>
        <fullName evidence="3">Uncharacterized protein</fullName>
    </submittedName>
</protein>
<sequence length="690" mass="77089">MSCELLVFLICTLYGPLVLAFEDCFRSPGICRLRQTHGDVNAVQPQVVDNVDKPDPLESKPLVRKKDPGSIVYVEATSTVGVNLDEFAKDQVTLKRIVSKLKSKGNKFWINRAIQQLSQTINRFIFRTTYYTEPKYQLALPPVNQWKIKIKGKPKRDHSIDAHDFVYVHYTWSTHLLSDVNSPGISEPRLENIGGQWIEPIVLPVDPYNIIQRTGYACMSENNFPVPSVHPEQTKWFYDDTCKSEPPFNPTPLEGCVRCHCSRTVNIDCITALKQHIGSVNVSFHFTRLAWNRVLADQIRKKSDPPSTQHPSDTDQKMLISGLASTLVQYKYFDNASCELKEPCIGGTGWRRLLLFDSSDENIGGVNLIIGQIYIILDNGTQQPNVVANHGLYQYDPCHRHYHFKYYGTFTFGNSKFQNAKRGFCIQSTGRQANAEWSPLWSPFYNCTYQGNSAGWTDTYQAGIPCQWIDVTNYNTKASAVHDSLKANMNPDKMLCEGKLVLDSAGQQIWVATKFRAVDNQTVYKPKCIIGTNPSTLKNNVDEDGLLPRDGNGYVTAKCAPAGQHIGSQRNCGFTMKSSVGNCTPGKQTVLRCSLQSKSNTGNRQALVSQVVRICESSAVLHTGTACDYDTSLANVVLPAPSKGPIQTTTVKFTCPNYRDPKEKGGLYSMYTAPIMENIADGNTNIVCHL</sequence>
<proteinExistence type="predicted"/>
<reference evidence="3" key="1">
    <citation type="submission" date="2021-02" db="EMBL/GenBank/DDBJ databases">
        <authorList>
            <person name="Nowell W R."/>
        </authorList>
    </citation>
    <scope>NUCLEOTIDE SEQUENCE</scope>
</reference>
<comment type="caution">
    <text evidence="3">The sequence shown here is derived from an EMBL/GenBank/DDBJ whole genome shotgun (WGS) entry which is preliminary data.</text>
</comment>
<dbReference type="GO" id="GO:0016641">
    <property type="term" value="F:oxidoreductase activity, acting on the CH-NH2 group of donors, oxygen as acceptor"/>
    <property type="evidence" value="ECO:0007669"/>
    <property type="project" value="InterPro"/>
</dbReference>
<dbReference type="AlphaFoldDB" id="A0A8S2LKH1"/>